<name>A0AA36JT68_9DINO</name>
<sequence>MGMEPLEMQGVSSGPGEGARGLRAARGRTRAGAAQRSRTCSSLAVLLPLAAVLAAGLVLMLADATAAPDNVVQRAREILIAELRVRTRPANLVVRDFSQTLVDTARGLYRTIEQEAQKVDEHVLLLAGSASRYELMTLTHLEFFYVSRSCMDSANARVHMGKFQLKMKAAALDSAIIYRPSNSLFSRKAPCGAEDFVGQTLLSEPIAARMLLDARYFAGDLRLFQEVQRTIHSWLDLEMAEVAMNHSDITESDLDRWGKNGTMREFLVGEMGSWFIGLELAGRISDMRKGLNVAQRWSVKLQIWRPLLSFAARSANTGHRR</sequence>
<feature type="transmembrane region" description="Helical" evidence="2">
    <location>
        <begin position="43"/>
        <end position="62"/>
    </location>
</feature>
<gene>
    <name evidence="3" type="ORF">EVOR1521_LOCUS31953</name>
</gene>
<proteinExistence type="predicted"/>
<feature type="region of interest" description="Disordered" evidence="1">
    <location>
        <begin position="1"/>
        <end position="33"/>
    </location>
</feature>
<dbReference type="AlphaFoldDB" id="A0AA36JT68"/>
<keyword evidence="2" id="KW-1133">Transmembrane helix</keyword>
<accession>A0AA36JT68</accession>
<comment type="caution">
    <text evidence="3">The sequence shown here is derived from an EMBL/GenBank/DDBJ whole genome shotgun (WGS) entry which is preliminary data.</text>
</comment>
<dbReference type="EMBL" id="CAUJNA010003871">
    <property type="protein sequence ID" value="CAJ1411357.1"/>
    <property type="molecule type" value="Genomic_DNA"/>
</dbReference>
<evidence type="ECO:0000313" key="3">
    <source>
        <dbReference type="EMBL" id="CAJ1411357.1"/>
    </source>
</evidence>
<keyword evidence="4" id="KW-1185">Reference proteome</keyword>
<reference evidence="3" key="1">
    <citation type="submission" date="2023-08" db="EMBL/GenBank/DDBJ databases">
        <authorList>
            <person name="Chen Y."/>
            <person name="Shah S."/>
            <person name="Dougan E. K."/>
            <person name="Thang M."/>
            <person name="Chan C."/>
        </authorList>
    </citation>
    <scope>NUCLEOTIDE SEQUENCE</scope>
</reference>
<evidence type="ECO:0000313" key="4">
    <source>
        <dbReference type="Proteomes" id="UP001178507"/>
    </source>
</evidence>
<protein>
    <submittedName>
        <fullName evidence="3">Uncharacterized protein</fullName>
    </submittedName>
</protein>
<organism evidence="3 4">
    <name type="scientific">Effrenium voratum</name>
    <dbReference type="NCBI Taxonomy" id="2562239"/>
    <lineage>
        <taxon>Eukaryota</taxon>
        <taxon>Sar</taxon>
        <taxon>Alveolata</taxon>
        <taxon>Dinophyceae</taxon>
        <taxon>Suessiales</taxon>
        <taxon>Symbiodiniaceae</taxon>
        <taxon>Effrenium</taxon>
    </lineage>
</organism>
<evidence type="ECO:0000256" key="2">
    <source>
        <dbReference type="SAM" id="Phobius"/>
    </source>
</evidence>
<evidence type="ECO:0000256" key="1">
    <source>
        <dbReference type="SAM" id="MobiDB-lite"/>
    </source>
</evidence>
<dbReference type="Proteomes" id="UP001178507">
    <property type="component" value="Unassembled WGS sequence"/>
</dbReference>
<keyword evidence="2" id="KW-0812">Transmembrane</keyword>
<keyword evidence="2" id="KW-0472">Membrane</keyword>